<evidence type="ECO:0000313" key="9">
    <source>
        <dbReference type="Proteomes" id="UP000003688"/>
    </source>
</evidence>
<feature type="transmembrane region" description="Helical" evidence="7">
    <location>
        <begin position="233"/>
        <end position="252"/>
    </location>
</feature>
<dbReference type="NCBIfam" id="TIGR00056">
    <property type="entry name" value="MlaE family lipid ABC transporter permease subunit"/>
    <property type="match status" value="1"/>
</dbReference>
<feature type="transmembrane region" description="Helical" evidence="7">
    <location>
        <begin position="197"/>
        <end position="217"/>
    </location>
</feature>
<keyword evidence="9" id="KW-1185">Reference proteome</keyword>
<dbReference type="STRING" id="320771.Cflav_PD0266"/>
<evidence type="ECO:0000256" key="4">
    <source>
        <dbReference type="ARBA" id="ARBA00022692"/>
    </source>
</evidence>
<dbReference type="AlphaFoldDB" id="B9XRW2"/>
<comment type="subcellular location">
    <subcellularLocation>
        <location evidence="1">Membrane</location>
        <topology evidence="1">Multi-pass membrane protein</topology>
    </subcellularLocation>
</comment>
<keyword evidence="6 7" id="KW-0472">Membrane</keyword>
<gene>
    <name evidence="8" type="ORF">Cflav_PD0266</name>
</gene>
<evidence type="ECO:0000256" key="7">
    <source>
        <dbReference type="RuleBase" id="RU362044"/>
    </source>
</evidence>
<keyword evidence="5 7" id="KW-1133">Transmembrane helix</keyword>
<feature type="transmembrane region" description="Helical" evidence="7">
    <location>
        <begin position="158"/>
        <end position="176"/>
    </location>
</feature>
<dbReference type="GO" id="GO:0043190">
    <property type="term" value="C:ATP-binding cassette (ABC) transporter complex"/>
    <property type="evidence" value="ECO:0007669"/>
    <property type="project" value="InterPro"/>
</dbReference>
<comment type="similarity">
    <text evidence="2 7">Belongs to the MlaE permease family.</text>
</comment>
<feature type="transmembrane region" description="Helical" evidence="7">
    <location>
        <begin position="84"/>
        <end position="105"/>
    </location>
</feature>
<reference evidence="8 9" key="1">
    <citation type="journal article" date="2011" name="J. Bacteriol.">
        <title>Genome sequence of 'Pedosphaera parvula' Ellin514, an aerobic Verrucomicrobial isolate from pasture soil.</title>
        <authorList>
            <person name="Kant R."/>
            <person name="van Passel M.W."/>
            <person name="Sangwan P."/>
            <person name="Palva A."/>
            <person name="Lucas S."/>
            <person name="Copeland A."/>
            <person name="Lapidus A."/>
            <person name="Glavina Del Rio T."/>
            <person name="Dalin E."/>
            <person name="Tice H."/>
            <person name="Bruce D."/>
            <person name="Goodwin L."/>
            <person name="Pitluck S."/>
            <person name="Chertkov O."/>
            <person name="Larimer F.W."/>
            <person name="Land M.L."/>
            <person name="Hauser L."/>
            <person name="Brettin T.S."/>
            <person name="Detter J.C."/>
            <person name="Han S."/>
            <person name="de Vos W.M."/>
            <person name="Janssen P.H."/>
            <person name="Smidt H."/>
        </authorList>
    </citation>
    <scope>NUCLEOTIDE SEQUENCE [LARGE SCALE GENOMIC DNA]</scope>
    <source>
        <strain evidence="8 9">Ellin514</strain>
    </source>
</reference>
<dbReference type="OrthoDB" id="9810518at2"/>
<comment type="caution">
    <text evidence="7">Lacks conserved residue(s) required for the propagation of feature annotation.</text>
</comment>
<comment type="caution">
    <text evidence="8">The sequence shown here is derived from an EMBL/GenBank/DDBJ whole genome shotgun (WGS) entry which is preliminary data.</text>
</comment>
<organism evidence="8 9">
    <name type="scientific">Pedosphaera parvula (strain Ellin514)</name>
    <dbReference type="NCBI Taxonomy" id="320771"/>
    <lineage>
        <taxon>Bacteria</taxon>
        <taxon>Pseudomonadati</taxon>
        <taxon>Verrucomicrobiota</taxon>
        <taxon>Pedosphaerae</taxon>
        <taxon>Pedosphaerales</taxon>
        <taxon>Pedosphaeraceae</taxon>
        <taxon>Pedosphaera</taxon>
    </lineage>
</organism>
<evidence type="ECO:0000256" key="1">
    <source>
        <dbReference type="ARBA" id="ARBA00004141"/>
    </source>
</evidence>
<evidence type="ECO:0000256" key="2">
    <source>
        <dbReference type="ARBA" id="ARBA00007556"/>
    </source>
</evidence>
<dbReference type="GO" id="GO:0005548">
    <property type="term" value="F:phospholipid transporter activity"/>
    <property type="evidence" value="ECO:0007669"/>
    <property type="project" value="TreeGrafter"/>
</dbReference>
<evidence type="ECO:0000256" key="5">
    <source>
        <dbReference type="ARBA" id="ARBA00022989"/>
    </source>
</evidence>
<dbReference type="PANTHER" id="PTHR30188">
    <property type="entry name" value="ABC TRANSPORTER PERMEASE PROTEIN-RELATED"/>
    <property type="match status" value="1"/>
</dbReference>
<dbReference type="EMBL" id="ABOX02000069">
    <property type="protein sequence ID" value="EEF57421.1"/>
    <property type="molecule type" value="Genomic_DNA"/>
</dbReference>
<dbReference type="InterPro" id="IPR003453">
    <property type="entry name" value="ABC_MlaE_roteobac"/>
</dbReference>
<evidence type="ECO:0000256" key="6">
    <source>
        <dbReference type="ARBA" id="ARBA00023136"/>
    </source>
</evidence>
<dbReference type="PANTHER" id="PTHR30188:SF4">
    <property type="entry name" value="PROTEIN TRIGALACTOSYLDIACYLGLYCEROL 1, CHLOROPLASTIC"/>
    <property type="match status" value="1"/>
</dbReference>
<dbReference type="RefSeq" id="WP_007418545.1">
    <property type="nucleotide sequence ID" value="NZ_ABOX02000069.1"/>
</dbReference>
<protein>
    <recommendedName>
        <fullName evidence="10">ABC transporter permease</fullName>
    </recommendedName>
</protein>
<dbReference type="Proteomes" id="UP000003688">
    <property type="component" value="Unassembled WGS sequence"/>
</dbReference>
<keyword evidence="3" id="KW-0813">Transport</keyword>
<evidence type="ECO:0000256" key="3">
    <source>
        <dbReference type="ARBA" id="ARBA00022448"/>
    </source>
</evidence>
<dbReference type="InterPro" id="IPR030802">
    <property type="entry name" value="Permease_MalE"/>
</dbReference>
<keyword evidence="4 7" id="KW-0812">Transmembrane</keyword>
<dbReference type="Pfam" id="PF02405">
    <property type="entry name" value="MlaE"/>
    <property type="match status" value="1"/>
</dbReference>
<evidence type="ECO:0008006" key="10">
    <source>
        <dbReference type="Google" id="ProtNLM"/>
    </source>
</evidence>
<accession>B9XRW2</accession>
<evidence type="ECO:0000313" key="8">
    <source>
        <dbReference type="EMBL" id="EEF57421.1"/>
    </source>
</evidence>
<proteinExistence type="inferred from homology"/>
<name>B9XRW2_PEDPL</name>
<sequence length="259" mass="27847">MNFFANRFVAEWLQGLGRISLLTKEALSSLFSLKGSWGNFIYQLYFIGVKSQSVVLITGAFTGMVLCAQTYYQFHQVKLDTATLAVVSVSMCSELGPVLTALMVAGRVGAAMAAEIGTMKVTEQVDALRTLATHPVDYLVVPRLTASVVSLPLLTAEAIAVGIISGYMVGVYLLGIDPVYSYTNMLKYTNSSDVMTGIIKSVIFGVIIAIIGCYKGMTCGEGAEGVGRATTEAVVYASITILISNFFLTLCLKELMRHL</sequence>